<keyword evidence="4" id="KW-1185">Reference proteome</keyword>
<proteinExistence type="predicted"/>
<dbReference type="PROSITE" id="PS51257">
    <property type="entry name" value="PROKAR_LIPOPROTEIN"/>
    <property type="match status" value="1"/>
</dbReference>
<accession>A0ABS9UJL3</accession>
<dbReference type="Pfam" id="PF13648">
    <property type="entry name" value="Lipocalin_4"/>
    <property type="match status" value="1"/>
</dbReference>
<protein>
    <submittedName>
        <fullName evidence="3">Lipocalin family protein</fullName>
    </submittedName>
</protein>
<dbReference type="EMBL" id="JAKZGS010000001">
    <property type="protein sequence ID" value="MCH7396718.1"/>
    <property type="molecule type" value="Genomic_DNA"/>
</dbReference>
<feature type="chain" id="PRO_5045247907" evidence="1">
    <location>
        <begin position="23"/>
        <end position="142"/>
    </location>
</feature>
<evidence type="ECO:0000256" key="1">
    <source>
        <dbReference type="SAM" id="SignalP"/>
    </source>
</evidence>
<sequence>MKNYLMLFSVIMLFTASLSSCDKENEEPEVNFATLVIGKWYTVQDFDSNGVEIEQDDCEKQSTIEFTTSLDYIVTPVGTYYDSDDQPFCSPVTDTPFMLTYSIVGNKITNNFGEGTIERISNNRIRLKSEDPFSHLVLERVR</sequence>
<feature type="domain" description="Lipocalin-like" evidence="2">
    <location>
        <begin position="37"/>
        <end position="121"/>
    </location>
</feature>
<evidence type="ECO:0000313" key="3">
    <source>
        <dbReference type="EMBL" id="MCH7396718.1"/>
    </source>
</evidence>
<keyword evidence="1" id="KW-0732">Signal</keyword>
<comment type="caution">
    <text evidence="3">The sequence shown here is derived from an EMBL/GenBank/DDBJ whole genome shotgun (WGS) entry which is preliminary data.</text>
</comment>
<dbReference type="RefSeq" id="WP_241273238.1">
    <property type="nucleotide sequence ID" value="NZ_JAKZGS010000001.1"/>
</dbReference>
<evidence type="ECO:0000313" key="4">
    <source>
        <dbReference type="Proteomes" id="UP001165488"/>
    </source>
</evidence>
<feature type="signal peptide" evidence="1">
    <location>
        <begin position="1"/>
        <end position="22"/>
    </location>
</feature>
<reference evidence="3" key="1">
    <citation type="submission" date="2022-03" db="EMBL/GenBank/DDBJ databases">
        <title>De novo assembled genomes of Belliella spp. (Cyclobacteriaceae) strains.</title>
        <authorList>
            <person name="Szabo A."/>
            <person name="Korponai K."/>
            <person name="Felfoldi T."/>
        </authorList>
    </citation>
    <scope>NUCLEOTIDE SEQUENCE</scope>
    <source>
        <strain evidence="3">DSM 107340</strain>
    </source>
</reference>
<dbReference type="Proteomes" id="UP001165488">
    <property type="component" value="Unassembled WGS sequence"/>
</dbReference>
<gene>
    <name evidence="3" type="ORF">MM236_01910</name>
</gene>
<organism evidence="3 4">
    <name type="scientific">Belliella calami</name>
    <dbReference type="NCBI Taxonomy" id="2923436"/>
    <lineage>
        <taxon>Bacteria</taxon>
        <taxon>Pseudomonadati</taxon>
        <taxon>Bacteroidota</taxon>
        <taxon>Cytophagia</taxon>
        <taxon>Cytophagales</taxon>
        <taxon>Cyclobacteriaceae</taxon>
        <taxon>Belliella</taxon>
    </lineage>
</organism>
<evidence type="ECO:0000259" key="2">
    <source>
        <dbReference type="Pfam" id="PF13648"/>
    </source>
</evidence>
<name>A0ABS9UJL3_9BACT</name>
<dbReference type="InterPro" id="IPR024311">
    <property type="entry name" value="Lipocalin-like"/>
</dbReference>